<dbReference type="PANTHER" id="PTHR42673:SF4">
    <property type="entry name" value="MALEYLACETOACETATE ISOMERASE"/>
    <property type="match status" value="1"/>
</dbReference>
<evidence type="ECO:0000313" key="2">
    <source>
        <dbReference type="EMBL" id="PUE01642.1"/>
    </source>
</evidence>
<dbReference type="GO" id="GO:0006749">
    <property type="term" value="P:glutathione metabolic process"/>
    <property type="evidence" value="ECO:0007669"/>
    <property type="project" value="TreeGrafter"/>
</dbReference>
<dbReference type="CDD" id="cd03194">
    <property type="entry name" value="GST_C_3"/>
    <property type="match status" value="1"/>
</dbReference>
<dbReference type="Pfam" id="PF13409">
    <property type="entry name" value="GST_N_2"/>
    <property type="match status" value="1"/>
</dbReference>
<dbReference type="InterPro" id="IPR036249">
    <property type="entry name" value="Thioredoxin-like_sf"/>
</dbReference>
<dbReference type="Gene3D" id="1.20.1050.10">
    <property type="match status" value="1"/>
</dbReference>
<dbReference type="PROSITE" id="PS50404">
    <property type="entry name" value="GST_NTER"/>
    <property type="match status" value="1"/>
</dbReference>
<dbReference type="SUPFAM" id="SSF47616">
    <property type="entry name" value="GST C-terminal domain-like"/>
    <property type="match status" value="1"/>
</dbReference>
<name>A0A657PYA4_9GAMM</name>
<protein>
    <submittedName>
        <fullName evidence="2">Glutathione S-transferase</fullName>
    </submittedName>
</protein>
<dbReference type="GO" id="GO:0006559">
    <property type="term" value="P:L-phenylalanine catabolic process"/>
    <property type="evidence" value="ECO:0007669"/>
    <property type="project" value="TreeGrafter"/>
</dbReference>
<proteinExistence type="predicted"/>
<evidence type="ECO:0000313" key="3">
    <source>
        <dbReference type="Proteomes" id="UP000250928"/>
    </source>
</evidence>
<dbReference type="InterPro" id="IPR036282">
    <property type="entry name" value="Glutathione-S-Trfase_C_sf"/>
</dbReference>
<sequence length="217" mass="24959">MPHPTLIIGNKNYSSWSLRPWILLKHFQVPFEEKRVALFTETTDAELKPYNSDLKVPVLQDGNLLIWDSLAILEYISEQYLDNRGWPDDPAARATARSVSAEMHSSFPNVRGEFPMNCRKQFDNIQPSREAEREIRRIKALWRECREQFGSGGEWLFGDYTIADAMYAPIALRLAGYSLPLEGIERDYVESVLKQPAIIEWIAAGKAEVEIIEEDEI</sequence>
<dbReference type="SFLD" id="SFLDS00019">
    <property type="entry name" value="Glutathione_Transferase_(cytos"/>
    <property type="match status" value="1"/>
</dbReference>
<dbReference type="PANTHER" id="PTHR42673">
    <property type="entry name" value="MALEYLACETOACETATE ISOMERASE"/>
    <property type="match status" value="1"/>
</dbReference>
<dbReference type="Gene3D" id="3.40.30.10">
    <property type="entry name" value="Glutaredoxin"/>
    <property type="match status" value="1"/>
</dbReference>
<dbReference type="GO" id="GO:0016034">
    <property type="term" value="F:maleylacetoacetate isomerase activity"/>
    <property type="evidence" value="ECO:0007669"/>
    <property type="project" value="TreeGrafter"/>
</dbReference>
<keyword evidence="2" id="KW-0808">Transferase</keyword>
<gene>
    <name evidence="2" type="ORF">C3L24_07580</name>
</gene>
<feature type="domain" description="GST N-terminal" evidence="1">
    <location>
        <begin position="4"/>
        <end position="84"/>
    </location>
</feature>
<dbReference type="CDD" id="cd03043">
    <property type="entry name" value="GST_N_1"/>
    <property type="match status" value="1"/>
</dbReference>
<organism evidence="2 3">
    <name type="scientific">Candidatus Sedimenticola endophacoides</name>
    <dbReference type="NCBI Taxonomy" id="2548426"/>
    <lineage>
        <taxon>Bacteria</taxon>
        <taxon>Pseudomonadati</taxon>
        <taxon>Pseudomonadota</taxon>
        <taxon>Gammaproteobacteria</taxon>
        <taxon>Chromatiales</taxon>
        <taxon>Sedimenticolaceae</taxon>
        <taxon>Sedimenticola</taxon>
    </lineage>
</organism>
<dbReference type="InterPro" id="IPR004045">
    <property type="entry name" value="Glutathione_S-Trfase_N"/>
</dbReference>
<dbReference type="GO" id="GO:0004364">
    <property type="term" value="F:glutathione transferase activity"/>
    <property type="evidence" value="ECO:0007669"/>
    <property type="project" value="TreeGrafter"/>
</dbReference>
<dbReference type="InterPro" id="IPR040079">
    <property type="entry name" value="Glutathione_S-Trfase"/>
</dbReference>
<dbReference type="SUPFAM" id="SSF52833">
    <property type="entry name" value="Thioredoxin-like"/>
    <property type="match status" value="1"/>
</dbReference>
<comment type="caution">
    <text evidence="2">The sequence shown here is derived from an EMBL/GenBank/DDBJ whole genome shotgun (WGS) entry which is preliminary data.</text>
</comment>
<evidence type="ECO:0000259" key="1">
    <source>
        <dbReference type="PROSITE" id="PS50404"/>
    </source>
</evidence>
<dbReference type="Proteomes" id="UP000250928">
    <property type="component" value="Unassembled WGS sequence"/>
</dbReference>
<reference evidence="2 3" key="1">
    <citation type="submission" date="2018-01" db="EMBL/GenBank/DDBJ databases">
        <title>Novel co-symbiosis in the lucinid bivalve Phacoides pectinatus.</title>
        <authorList>
            <person name="Lim S.J."/>
            <person name="Davis B.G."/>
            <person name="Gill D.E."/>
            <person name="Engel A.S."/>
            <person name="Anderson L.C."/>
            <person name="Campbell B.J."/>
        </authorList>
    </citation>
    <scope>NUCLEOTIDE SEQUENCE [LARGE SCALE GENOMIC DNA]</scope>
    <source>
        <strain evidence="2">N3_P5</strain>
    </source>
</reference>
<dbReference type="EMBL" id="PQCO01000197">
    <property type="protein sequence ID" value="PUE01642.1"/>
    <property type="molecule type" value="Genomic_DNA"/>
</dbReference>
<dbReference type="AlphaFoldDB" id="A0A657PYA4"/>
<accession>A0A657PYA4</accession>